<gene>
    <name evidence="2" type="ORF">GSTENG00023522001</name>
</gene>
<protein>
    <submittedName>
        <fullName evidence="2">(spotted green pufferfish) hypothetical protein</fullName>
    </submittedName>
</protein>
<accession>Q4S5Z5</accession>
<dbReference type="KEGG" id="tng:GSTEN00023522G001"/>
<dbReference type="EMBL" id="CAAE01014729">
    <property type="protein sequence ID" value="CAG03937.1"/>
    <property type="molecule type" value="Genomic_DNA"/>
</dbReference>
<feature type="region of interest" description="Disordered" evidence="1">
    <location>
        <begin position="32"/>
        <end position="61"/>
    </location>
</feature>
<evidence type="ECO:0000256" key="1">
    <source>
        <dbReference type="SAM" id="MobiDB-lite"/>
    </source>
</evidence>
<dbReference type="AlphaFoldDB" id="Q4S5Z5"/>
<feature type="compositionally biased region" description="Basic and acidic residues" evidence="1">
    <location>
        <begin position="32"/>
        <end position="47"/>
    </location>
</feature>
<proteinExistence type="predicted"/>
<evidence type="ECO:0000313" key="2">
    <source>
        <dbReference type="EMBL" id="CAG03937.1"/>
    </source>
</evidence>
<reference evidence="2" key="2">
    <citation type="submission" date="2004-02" db="EMBL/GenBank/DDBJ databases">
        <authorList>
            <consortium name="Genoscope"/>
            <consortium name="Whitehead Institute Centre for Genome Research"/>
        </authorList>
    </citation>
    <scope>NUCLEOTIDE SEQUENCE</scope>
</reference>
<organism evidence="2">
    <name type="scientific">Tetraodon nigroviridis</name>
    <name type="common">Spotted green pufferfish</name>
    <name type="synonym">Chelonodon nigroviridis</name>
    <dbReference type="NCBI Taxonomy" id="99883"/>
    <lineage>
        <taxon>Eukaryota</taxon>
        <taxon>Metazoa</taxon>
        <taxon>Chordata</taxon>
        <taxon>Craniata</taxon>
        <taxon>Vertebrata</taxon>
        <taxon>Euteleostomi</taxon>
        <taxon>Actinopterygii</taxon>
        <taxon>Neopterygii</taxon>
        <taxon>Teleostei</taxon>
        <taxon>Neoteleostei</taxon>
        <taxon>Acanthomorphata</taxon>
        <taxon>Eupercaria</taxon>
        <taxon>Tetraodontiformes</taxon>
        <taxon>Tetradontoidea</taxon>
        <taxon>Tetraodontidae</taxon>
        <taxon>Tetraodon</taxon>
    </lineage>
</organism>
<sequence length="61" mass="7681">MREVYLRLRSDWRQEEEWEESELREWERLNTEEGKGEWNQERRRAGMERGVGAGNREQRWD</sequence>
<name>Q4S5Z5_TETNG</name>
<reference evidence="2" key="1">
    <citation type="journal article" date="2004" name="Nature">
        <title>Genome duplication in the teleost fish Tetraodon nigroviridis reveals the early vertebrate proto-karyotype.</title>
        <authorList>
            <person name="Jaillon O."/>
            <person name="Aury J.-M."/>
            <person name="Brunet F."/>
            <person name="Petit J.-L."/>
            <person name="Stange-Thomann N."/>
            <person name="Mauceli E."/>
            <person name="Bouneau L."/>
            <person name="Fischer C."/>
            <person name="Ozouf-Costaz C."/>
            <person name="Bernot A."/>
            <person name="Nicaud S."/>
            <person name="Jaffe D."/>
            <person name="Fisher S."/>
            <person name="Lutfalla G."/>
            <person name="Dossat C."/>
            <person name="Segurens B."/>
            <person name="Dasilva C."/>
            <person name="Salanoubat M."/>
            <person name="Levy M."/>
            <person name="Boudet N."/>
            <person name="Castellano S."/>
            <person name="Anthouard V."/>
            <person name="Jubin C."/>
            <person name="Castelli V."/>
            <person name="Katinka M."/>
            <person name="Vacherie B."/>
            <person name="Biemont C."/>
            <person name="Skalli Z."/>
            <person name="Cattolico L."/>
            <person name="Poulain J."/>
            <person name="De Berardinis V."/>
            <person name="Cruaud C."/>
            <person name="Duprat S."/>
            <person name="Brottier P."/>
            <person name="Coutanceau J.-P."/>
            <person name="Gouzy J."/>
            <person name="Parra G."/>
            <person name="Lardier G."/>
            <person name="Chapple C."/>
            <person name="McKernan K.J."/>
            <person name="McEwan P."/>
            <person name="Bosak S."/>
            <person name="Kellis M."/>
            <person name="Volff J.-N."/>
            <person name="Guigo R."/>
            <person name="Zody M.C."/>
            <person name="Mesirov J."/>
            <person name="Lindblad-Toh K."/>
            <person name="Birren B."/>
            <person name="Nusbaum C."/>
            <person name="Kahn D."/>
            <person name="Robinson-Rechavi M."/>
            <person name="Laudet V."/>
            <person name="Schachter V."/>
            <person name="Quetier F."/>
            <person name="Saurin W."/>
            <person name="Scarpelli C."/>
            <person name="Wincker P."/>
            <person name="Lander E.S."/>
            <person name="Weissenbach J."/>
            <person name="Roest Crollius H."/>
        </authorList>
    </citation>
    <scope>NUCLEOTIDE SEQUENCE [LARGE SCALE GENOMIC DNA]</scope>
</reference>
<comment type="caution">
    <text evidence="2">The sequence shown here is derived from an EMBL/GenBank/DDBJ whole genome shotgun (WGS) entry which is preliminary data.</text>
</comment>